<dbReference type="RefSeq" id="WP_023432950.1">
    <property type="nucleotide sequence ID" value="NZ_AWXZ01000037.1"/>
</dbReference>
<name>V4RKZ2_9HYPH</name>
<evidence type="ECO:0000259" key="1">
    <source>
        <dbReference type="Pfam" id="PF00144"/>
    </source>
</evidence>
<proteinExistence type="predicted"/>
<sequence>MTTTPVMRGFPPEMAQQVTLANWRQPGFNRWAFHHVNEIIPSASIPSEPRLLTPVEIHHEGRVRSVGFEDGDGREWTLENLLPAGCTDAFVVMRHGRIVHEWYDAGVDPRRPHIVFSVSKSLTGILAGIAADRGLLDPEAPVTRYVPEAEGFAFGDCTVQHVLDMTVSLEFDEDYPAADGPFSRYRQAMNWNPGPREGEPPDLRSFLLSLGKGRRPHGEVFHYASPSSDMLGWILERATGRRFADCFAEEIWQPLGAERDAYVTVDRLGAPRTAGGICATARDLALVGEMMRRRGTANGRQIVPGWCVDDILSGGDVAAWAAGSYSGMPITGPYRSQWYVADAERGSFCAIGIHGQWLYIDPPADLVIVKLSSQPDAEDDALDRLNLAAFAALADALT</sequence>
<feature type="domain" description="Beta-lactamase-related" evidence="1">
    <location>
        <begin position="89"/>
        <end position="388"/>
    </location>
</feature>
<dbReference type="SUPFAM" id="SSF56601">
    <property type="entry name" value="beta-lactamase/transpeptidase-like"/>
    <property type="match status" value="1"/>
</dbReference>
<dbReference type="PATRIC" id="fig|631454.5.peg.2790"/>
<keyword evidence="3" id="KW-1185">Reference proteome</keyword>
<dbReference type="Gene3D" id="3.40.710.10">
    <property type="entry name" value="DD-peptidase/beta-lactamase superfamily"/>
    <property type="match status" value="1"/>
</dbReference>
<keyword evidence="2" id="KW-0378">Hydrolase</keyword>
<accession>V4RKZ2</accession>
<dbReference type="GO" id="GO:0016787">
    <property type="term" value="F:hydrolase activity"/>
    <property type="evidence" value="ECO:0007669"/>
    <property type="project" value="UniProtKB-KW"/>
</dbReference>
<dbReference type="PANTHER" id="PTHR43283:SF7">
    <property type="entry name" value="BETA-LACTAMASE-RELATED DOMAIN-CONTAINING PROTEIN"/>
    <property type="match status" value="1"/>
</dbReference>
<comment type="caution">
    <text evidence="2">The sequence shown here is derived from an EMBL/GenBank/DDBJ whole genome shotgun (WGS) entry which is preliminary data.</text>
</comment>
<dbReference type="InterPro" id="IPR012338">
    <property type="entry name" value="Beta-lactam/transpept-like"/>
</dbReference>
<dbReference type="AlphaFoldDB" id="V4RKZ2"/>
<evidence type="ECO:0000313" key="3">
    <source>
        <dbReference type="Proteomes" id="UP000017819"/>
    </source>
</evidence>
<evidence type="ECO:0000313" key="2">
    <source>
        <dbReference type="EMBL" id="ESR23880.1"/>
    </source>
</evidence>
<organism evidence="2 3">
    <name type="scientific">Lutibaculum baratangense AMV1</name>
    <dbReference type="NCBI Taxonomy" id="631454"/>
    <lineage>
        <taxon>Bacteria</taxon>
        <taxon>Pseudomonadati</taxon>
        <taxon>Pseudomonadota</taxon>
        <taxon>Alphaproteobacteria</taxon>
        <taxon>Hyphomicrobiales</taxon>
        <taxon>Tepidamorphaceae</taxon>
        <taxon>Lutibaculum</taxon>
    </lineage>
</organism>
<dbReference type="Proteomes" id="UP000017819">
    <property type="component" value="Unassembled WGS sequence"/>
</dbReference>
<dbReference type="PANTHER" id="PTHR43283">
    <property type="entry name" value="BETA-LACTAMASE-RELATED"/>
    <property type="match status" value="1"/>
</dbReference>
<dbReference type="eggNOG" id="COG1680">
    <property type="taxonomic scope" value="Bacteria"/>
</dbReference>
<dbReference type="Pfam" id="PF00144">
    <property type="entry name" value="Beta-lactamase"/>
    <property type="match status" value="1"/>
</dbReference>
<protein>
    <submittedName>
        <fullName evidence="2">6-aminohexanoate-dimer hydrolase</fullName>
    </submittedName>
</protein>
<reference evidence="2 3" key="1">
    <citation type="journal article" date="2014" name="Genome Announc.">
        <title>Draft Genome Sequence of Lutibaculum baratangense Strain AMV1T, Isolated from a Mud Volcano in Andamans, India.</title>
        <authorList>
            <person name="Singh A."/>
            <person name="Sreenivas A."/>
            <person name="Sathyanarayana Reddy G."/>
            <person name="Pinnaka A.K."/>
            <person name="Shivaji S."/>
        </authorList>
    </citation>
    <scope>NUCLEOTIDE SEQUENCE [LARGE SCALE GENOMIC DNA]</scope>
    <source>
        <strain evidence="2 3">AMV1</strain>
    </source>
</reference>
<dbReference type="STRING" id="631454.N177_2825"/>
<dbReference type="InterPro" id="IPR050789">
    <property type="entry name" value="Diverse_Enzym_Activities"/>
</dbReference>
<gene>
    <name evidence="2" type="ORF">N177_2825</name>
</gene>
<dbReference type="OrthoDB" id="9814204at2"/>
<dbReference type="InterPro" id="IPR001466">
    <property type="entry name" value="Beta-lactam-related"/>
</dbReference>
<dbReference type="EMBL" id="AWXZ01000037">
    <property type="protein sequence ID" value="ESR23880.1"/>
    <property type="molecule type" value="Genomic_DNA"/>
</dbReference>